<reference evidence="1 2" key="1">
    <citation type="journal article" date="2019" name="Nat. Ecol. Evol.">
        <title>Megaphylogeny resolves global patterns of mushroom evolution.</title>
        <authorList>
            <person name="Varga T."/>
            <person name="Krizsan K."/>
            <person name="Foldi C."/>
            <person name="Dima B."/>
            <person name="Sanchez-Garcia M."/>
            <person name="Sanchez-Ramirez S."/>
            <person name="Szollosi G.J."/>
            <person name="Szarkandi J.G."/>
            <person name="Papp V."/>
            <person name="Albert L."/>
            <person name="Andreopoulos W."/>
            <person name="Angelini C."/>
            <person name="Antonin V."/>
            <person name="Barry K.W."/>
            <person name="Bougher N.L."/>
            <person name="Buchanan P."/>
            <person name="Buyck B."/>
            <person name="Bense V."/>
            <person name="Catcheside P."/>
            <person name="Chovatia M."/>
            <person name="Cooper J."/>
            <person name="Damon W."/>
            <person name="Desjardin D."/>
            <person name="Finy P."/>
            <person name="Geml J."/>
            <person name="Haridas S."/>
            <person name="Hughes K."/>
            <person name="Justo A."/>
            <person name="Karasinski D."/>
            <person name="Kautmanova I."/>
            <person name="Kiss B."/>
            <person name="Kocsube S."/>
            <person name="Kotiranta H."/>
            <person name="LaButti K.M."/>
            <person name="Lechner B.E."/>
            <person name="Liimatainen K."/>
            <person name="Lipzen A."/>
            <person name="Lukacs Z."/>
            <person name="Mihaltcheva S."/>
            <person name="Morgado L.N."/>
            <person name="Niskanen T."/>
            <person name="Noordeloos M.E."/>
            <person name="Ohm R.A."/>
            <person name="Ortiz-Santana B."/>
            <person name="Ovrebo C."/>
            <person name="Racz N."/>
            <person name="Riley R."/>
            <person name="Savchenko A."/>
            <person name="Shiryaev A."/>
            <person name="Soop K."/>
            <person name="Spirin V."/>
            <person name="Szebenyi C."/>
            <person name="Tomsovsky M."/>
            <person name="Tulloss R.E."/>
            <person name="Uehling J."/>
            <person name="Grigoriev I.V."/>
            <person name="Vagvolgyi C."/>
            <person name="Papp T."/>
            <person name="Martin F.M."/>
            <person name="Miettinen O."/>
            <person name="Hibbett D.S."/>
            <person name="Nagy L.G."/>
        </authorList>
    </citation>
    <scope>NUCLEOTIDE SEQUENCE [LARGE SCALE GENOMIC DNA]</scope>
    <source>
        <strain evidence="1 2">CBS 121175</strain>
    </source>
</reference>
<sequence length="166" mass="18854">MEASGGLISSLTLRFVPRRTDHHFAVFPFCNSFGGSLICRRYFVAQLLLDLQLWTDEQPVSSFTTHSFTRGQPRSQLFYQTERNVTLGACIPMTVPNMYANHSLGLCNHEALTLTLFSRSGLIHPHIVIPERDDEYTSLSSRVSATLRAWTRQRLISTRDQHLAPC</sequence>
<gene>
    <name evidence="1" type="ORF">FA15DRAFT_664209</name>
</gene>
<evidence type="ECO:0000313" key="1">
    <source>
        <dbReference type="EMBL" id="TFK29288.1"/>
    </source>
</evidence>
<accession>A0A5C3L956</accession>
<dbReference type="Proteomes" id="UP000307440">
    <property type="component" value="Unassembled WGS sequence"/>
</dbReference>
<dbReference type="EMBL" id="ML210150">
    <property type="protein sequence ID" value="TFK29288.1"/>
    <property type="molecule type" value="Genomic_DNA"/>
</dbReference>
<protein>
    <submittedName>
        <fullName evidence="1">Uncharacterized protein</fullName>
    </submittedName>
</protein>
<proteinExistence type="predicted"/>
<dbReference type="AlphaFoldDB" id="A0A5C3L956"/>
<evidence type="ECO:0000313" key="2">
    <source>
        <dbReference type="Proteomes" id="UP000307440"/>
    </source>
</evidence>
<keyword evidence="2" id="KW-1185">Reference proteome</keyword>
<organism evidence="1 2">
    <name type="scientific">Coprinopsis marcescibilis</name>
    <name type="common">Agaric fungus</name>
    <name type="synonym">Psathyrella marcescibilis</name>
    <dbReference type="NCBI Taxonomy" id="230819"/>
    <lineage>
        <taxon>Eukaryota</taxon>
        <taxon>Fungi</taxon>
        <taxon>Dikarya</taxon>
        <taxon>Basidiomycota</taxon>
        <taxon>Agaricomycotina</taxon>
        <taxon>Agaricomycetes</taxon>
        <taxon>Agaricomycetidae</taxon>
        <taxon>Agaricales</taxon>
        <taxon>Agaricineae</taxon>
        <taxon>Psathyrellaceae</taxon>
        <taxon>Coprinopsis</taxon>
    </lineage>
</organism>
<name>A0A5C3L956_COPMA</name>